<accession>A0A151X1A6</accession>
<sequence length="124" mass="15102">MSARNILLFICKLLISRKNVYCLFKREAIRKKILKLYSLYIIQKTEKRHYKQFWVRPIFTEERRLMQGASDNLVREMEILDPEKFLIISECHILLLRNFSTLLNHSLLRYTLFEHQYLHALVCK</sequence>
<gene>
    <name evidence="1" type="ORF">ALC60_07094</name>
</gene>
<evidence type="ECO:0000313" key="2">
    <source>
        <dbReference type="Proteomes" id="UP000075809"/>
    </source>
</evidence>
<keyword evidence="2" id="KW-1185">Reference proteome</keyword>
<dbReference type="Proteomes" id="UP000075809">
    <property type="component" value="Unassembled WGS sequence"/>
</dbReference>
<evidence type="ECO:0000313" key="1">
    <source>
        <dbReference type="EMBL" id="KYQ54017.1"/>
    </source>
</evidence>
<dbReference type="EMBL" id="KQ982601">
    <property type="protein sequence ID" value="KYQ54017.1"/>
    <property type="molecule type" value="Genomic_DNA"/>
</dbReference>
<dbReference type="AlphaFoldDB" id="A0A151X1A6"/>
<proteinExistence type="predicted"/>
<name>A0A151X1A6_9HYME</name>
<organism evidence="1 2">
    <name type="scientific">Mycetomoellerius zeteki</name>
    <dbReference type="NCBI Taxonomy" id="64791"/>
    <lineage>
        <taxon>Eukaryota</taxon>
        <taxon>Metazoa</taxon>
        <taxon>Ecdysozoa</taxon>
        <taxon>Arthropoda</taxon>
        <taxon>Hexapoda</taxon>
        <taxon>Insecta</taxon>
        <taxon>Pterygota</taxon>
        <taxon>Neoptera</taxon>
        <taxon>Endopterygota</taxon>
        <taxon>Hymenoptera</taxon>
        <taxon>Apocrita</taxon>
        <taxon>Aculeata</taxon>
        <taxon>Formicoidea</taxon>
        <taxon>Formicidae</taxon>
        <taxon>Myrmicinae</taxon>
        <taxon>Mycetomoellerius</taxon>
    </lineage>
</organism>
<protein>
    <submittedName>
        <fullName evidence="1">Uncharacterized protein</fullName>
    </submittedName>
</protein>
<reference evidence="1 2" key="1">
    <citation type="submission" date="2015-09" db="EMBL/GenBank/DDBJ databases">
        <title>Trachymyrmex zeteki WGS genome.</title>
        <authorList>
            <person name="Nygaard S."/>
            <person name="Hu H."/>
            <person name="Boomsma J."/>
            <person name="Zhang G."/>
        </authorList>
    </citation>
    <scope>NUCLEOTIDE SEQUENCE [LARGE SCALE GENOMIC DNA]</scope>
    <source>
        <strain evidence="1">Tzet28-1</strain>
        <tissue evidence="1">Whole body</tissue>
    </source>
</reference>